<dbReference type="PANTHER" id="PTHR35579">
    <property type="entry name" value="CRISPR SYSTEM CMS ENDORIBONUCLEASE CSM3"/>
    <property type="match status" value="1"/>
</dbReference>
<keyword evidence="11" id="KW-1185">Reference proteome</keyword>
<evidence type="ECO:0000256" key="5">
    <source>
        <dbReference type="ARBA" id="ARBA00022801"/>
    </source>
</evidence>
<keyword evidence="4" id="KW-0255">Endonuclease</keyword>
<reference evidence="10 11" key="1">
    <citation type="submission" date="2015-06" db="EMBL/GenBank/DDBJ databases">
        <title>Genome sequencing of Thermotogales isolates from hydrothermal vents.</title>
        <authorList>
            <person name="Haverkamp T.H."/>
            <person name="Kublanov I.V."/>
            <person name="Nesbo C.L."/>
        </authorList>
    </citation>
    <scope>NUCLEOTIDE SEQUENCE [LARGE SCALE GENOMIC DNA]</scope>
    <source>
        <strain evidence="11">ik275mar</strain>
    </source>
</reference>
<keyword evidence="7" id="KW-0051">Antiviral defense</keyword>
<evidence type="ECO:0000256" key="6">
    <source>
        <dbReference type="ARBA" id="ARBA00022884"/>
    </source>
</evidence>
<proteinExistence type="inferred from homology"/>
<evidence type="ECO:0000256" key="2">
    <source>
        <dbReference type="ARBA" id="ARBA00022150"/>
    </source>
</evidence>
<keyword evidence="6" id="KW-0694">RNA-binding</keyword>
<evidence type="ECO:0000259" key="9">
    <source>
        <dbReference type="Pfam" id="PF03787"/>
    </source>
</evidence>
<comment type="similarity">
    <text evidence="1">Belongs to the CRISPR-associated Csm3 family.</text>
</comment>
<dbReference type="InterPro" id="IPR013412">
    <property type="entry name" value="CRISPR-assoc_RAMP_Csm3"/>
</dbReference>
<evidence type="ECO:0000256" key="8">
    <source>
        <dbReference type="ARBA" id="ARBA00033183"/>
    </source>
</evidence>
<evidence type="ECO:0000256" key="3">
    <source>
        <dbReference type="ARBA" id="ARBA00022722"/>
    </source>
</evidence>
<evidence type="ECO:0000256" key="1">
    <source>
        <dbReference type="ARBA" id="ARBA00006342"/>
    </source>
</evidence>
<dbReference type="RefSeq" id="WP_075666629.1">
    <property type="nucleotide sequence ID" value="NZ_LBFC01000024.1"/>
</dbReference>
<evidence type="ECO:0000313" key="10">
    <source>
        <dbReference type="EMBL" id="ONN26432.1"/>
    </source>
</evidence>
<keyword evidence="5" id="KW-0378">Hydrolase</keyword>
<accession>A0ABX3IF33</accession>
<dbReference type="InterPro" id="IPR005537">
    <property type="entry name" value="RAMP_III_fam"/>
</dbReference>
<feature type="domain" description="CRISPR type III-associated protein" evidence="9">
    <location>
        <begin position="15"/>
        <end position="208"/>
    </location>
</feature>
<comment type="caution">
    <text evidence="10">The sequence shown here is derived from an EMBL/GenBank/DDBJ whole genome shotgun (WGS) entry which is preliminary data.</text>
</comment>
<gene>
    <name evidence="10" type="ORF">XJ44_08920</name>
</gene>
<dbReference type="InterPro" id="IPR052216">
    <property type="entry name" value="CRISPR_Csm3_endoribonuclease"/>
</dbReference>
<dbReference type="PANTHER" id="PTHR35579:SF3">
    <property type="entry name" value="CRISPR SYSTEM CMS ENDORIBONUCLEASE CSM3"/>
    <property type="match status" value="1"/>
</dbReference>
<sequence length="252" mass="28640">MDERKLLGKFIIKGTIKVLTGLHIGGKDLGISIGGMDNPIVRNPINGEPYVPGSSLKGKMRALMERALNKKLELVERKNKIRRHECKDPDCKICRVYGASKEENIPSRLIVRDAFLTEESIKKLENMETDTRYAEWKTENSLDRITCAAVPRPIERVPAGAEFGFELIYTNENEKHCIEDLNLIKQALELVEDDYLGGGGSRGNGKVKFEIKEIIYKPVEYYISGDPSKIVRKELKKDEKFDEIIKEMLNGK</sequence>
<name>A0ABX3IF33_9BACT</name>
<organism evidence="10 11">
    <name type="scientific">Thermosipho affectus</name>
    <dbReference type="NCBI Taxonomy" id="660294"/>
    <lineage>
        <taxon>Bacteria</taxon>
        <taxon>Thermotogati</taxon>
        <taxon>Thermotogota</taxon>
        <taxon>Thermotogae</taxon>
        <taxon>Thermotogales</taxon>
        <taxon>Fervidobacteriaceae</taxon>
        <taxon>Thermosipho</taxon>
    </lineage>
</organism>
<evidence type="ECO:0000256" key="7">
    <source>
        <dbReference type="ARBA" id="ARBA00023118"/>
    </source>
</evidence>
<dbReference type="Pfam" id="PF03787">
    <property type="entry name" value="RAMPs"/>
    <property type="match status" value="1"/>
</dbReference>
<dbReference type="EMBL" id="LBFC01000024">
    <property type="protein sequence ID" value="ONN26432.1"/>
    <property type="molecule type" value="Genomic_DNA"/>
</dbReference>
<evidence type="ECO:0000313" key="11">
    <source>
        <dbReference type="Proteomes" id="UP000242616"/>
    </source>
</evidence>
<dbReference type="Proteomes" id="UP000242616">
    <property type="component" value="Unassembled WGS sequence"/>
</dbReference>
<protein>
    <recommendedName>
        <fullName evidence="2">CRISPR system Cms endoribonuclease Csm3</fullName>
    </recommendedName>
    <alternativeName>
        <fullName evidence="8">CRISPR type III A-associated RAMP protein Csm3</fullName>
    </alternativeName>
</protein>
<evidence type="ECO:0000256" key="4">
    <source>
        <dbReference type="ARBA" id="ARBA00022759"/>
    </source>
</evidence>
<keyword evidence="3" id="KW-0540">Nuclease</keyword>
<dbReference type="NCBIfam" id="TIGR02582">
    <property type="entry name" value="cas7_TM1809"/>
    <property type="match status" value="1"/>
</dbReference>